<feature type="region of interest" description="Disordered" evidence="1">
    <location>
        <begin position="135"/>
        <end position="171"/>
    </location>
</feature>
<gene>
    <name evidence="2" type="ORF">K458DRAFT_470809</name>
</gene>
<name>A0A6G1J8K1_9PLEO</name>
<dbReference type="EMBL" id="MU005576">
    <property type="protein sequence ID" value="KAF2686846.1"/>
    <property type="molecule type" value="Genomic_DNA"/>
</dbReference>
<feature type="compositionally biased region" description="Basic residues" evidence="1">
    <location>
        <begin position="135"/>
        <end position="156"/>
    </location>
</feature>
<accession>A0A6G1J8K1</accession>
<evidence type="ECO:0000313" key="2">
    <source>
        <dbReference type="EMBL" id="KAF2686846.1"/>
    </source>
</evidence>
<protein>
    <submittedName>
        <fullName evidence="2">Uncharacterized protein</fullName>
    </submittedName>
</protein>
<evidence type="ECO:0000256" key="1">
    <source>
        <dbReference type="SAM" id="MobiDB-lite"/>
    </source>
</evidence>
<evidence type="ECO:0000313" key="3">
    <source>
        <dbReference type="Proteomes" id="UP000799291"/>
    </source>
</evidence>
<sequence length="225" mass="25637">MTNAAAASGEQFMIKAEFNISSDADLSSESSSLLTDTQLTYLYLVTGIHLRGEYCLNCLQSRGFMHRRCWKACPDPCPACPLLRQHPGEACPRMRNLMGKRFNAWWKERTVGCAPPPSSEYGSKSPGLGEYRSLKRRRKNGRRQSSRSLQRCRKKERSQSSRSPSPEEILQKDGEDCVRIAEFVKRHDRVNVVLESRFGRRGVATALDWIEVDEGEWEDFVMGDV</sequence>
<reference evidence="2" key="1">
    <citation type="journal article" date="2020" name="Stud. Mycol.">
        <title>101 Dothideomycetes genomes: a test case for predicting lifestyles and emergence of pathogens.</title>
        <authorList>
            <person name="Haridas S."/>
            <person name="Albert R."/>
            <person name="Binder M."/>
            <person name="Bloem J."/>
            <person name="Labutti K."/>
            <person name="Salamov A."/>
            <person name="Andreopoulos B."/>
            <person name="Baker S."/>
            <person name="Barry K."/>
            <person name="Bills G."/>
            <person name="Bluhm B."/>
            <person name="Cannon C."/>
            <person name="Castanera R."/>
            <person name="Culley D."/>
            <person name="Daum C."/>
            <person name="Ezra D."/>
            <person name="Gonzalez J."/>
            <person name="Henrissat B."/>
            <person name="Kuo A."/>
            <person name="Liang C."/>
            <person name="Lipzen A."/>
            <person name="Lutzoni F."/>
            <person name="Magnuson J."/>
            <person name="Mondo S."/>
            <person name="Nolan M."/>
            <person name="Ohm R."/>
            <person name="Pangilinan J."/>
            <person name="Park H.-J."/>
            <person name="Ramirez L."/>
            <person name="Alfaro M."/>
            <person name="Sun H."/>
            <person name="Tritt A."/>
            <person name="Yoshinaga Y."/>
            <person name="Zwiers L.-H."/>
            <person name="Turgeon B."/>
            <person name="Goodwin S."/>
            <person name="Spatafora J."/>
            <person name="Crous P."/>
            <person name="Grigoriev I."/>
        </authorList>
    </citation>
    <scope>NUCLEOTIDE SEQUENCE</scope>
    <source>
        <strain evidence="2">CBS 122367</strain>
    </source>
</reference>
<proteinExistence type="predicted"/>
<organism evidence="2 3">
    <name type="scientific">Lentithecium fluviatile CBS 122367</name>
    <dbReference type="NCBI Taxonomy" id="1168545"/>
    <lineage>
        <taxon>Eukaryota</taxon>
        <taxon>Fungi</taxon>
        <taxon>Dikarya</taxon>
        <taxon>Ascomycota</taxon>
        <taxon>Pezizomycotina</taxon>
        <taxon>Dothideomycetes</taxon>
        <taxon>Pleosporomycetidae</taxon>
        <taxon>Pleosporales</taxon>
        <taxon>Massarineae</taxon>
        <taxon>Lentitheciaceae</taxon>
        <taxon>Lentithecium</taxon>
    </lineage>
</organism>
<dbReference type="AlphaFoldDB" id="A0A6G1J8K1"/>
<keyword evidence="3" id="KW-1185">Reference proteome</keyword>
<dbReference type="Proteomes" id="UP000799291">
    <property type="component" value="Unassembled WGS sequence"/>
</dbReference>